<dbReference type="PANTHER" id="PTHR36302:SF1">
    <property type="entry name" value="COPPER CHAPERONE PCU(A)C"/>
    <property type="match status" value="1"/>
</dbReference>
<dbReference type="Gene3D" id="2.60.40.1890">
    <property type="entry name" value="PCu(A)C copper chaperone"/>
    <property type="match status" value="1"/>
</dbReference>
<evidence type="ECO:0000313" key="1">
    <source>
        <dbReference type="EMBL" id="VAV91884.1"/>
    </source>
</evidence>
<protein>
    <submittedName>
        <fullName evidence="1">Copper metallochaperone PCu(A)C, inserts Cu(I) into cytochrome oxidase subunit II</fullName>
    </submittedName>
</protein>
<dbReference type="InterPro" id="IPR058248">
    <property type="entry name" value="Lxx211020-like"/>
</dbReference>
<dbReference type="Pfam" id="PF04314">
    <property type="entry name" value="PCuAC"/>
    <property type="match status" value="1"/>
</dbReference>
<proteinExistence type="predicted"/>
<dbReference type="AlphaFoldDB" id="A0A3B0RET6"/>
<accession>A0A3B0RET6</accession>
<gene>
    <name evidence="1" type="ORF">MNBD_ALPHA07-279</name>
</gene>
<reference evidence="1" key="1">
    <citation type="submission" date="2018-06" db="EMBL/GenBank/DDBJ databases">
        <authorList>
            <person name="Zhirakovskaya E."/>
        </authorList>
    </citation>
    <scope>NUCLEOTIDE SEQUENCE</scope>
</reference>
<name>A0A3B0RET6_9ZZZZ</name>
<dbReference type="EMBL" id="UOEG01000083">
    <property type="protein sequence ID" value="VAV91884.1"/>
    <property type="molecule type" value="Genomic_DNA"/>
</dbReference>
<dbReference type="InterPro" id="IPR007410">
    <property type="entry name" value="LpqE-like"/>
</dbReference>
<organism evidence="1">
    <name type="scientific">hydrothermal vent metagenome</name>
    <dbReference type="NCBI Taxonomy" id="652676"/>
    <lineage>
        <taxon>unclassified sequences</taxon>
        <taxon>metagenomes</taxon>
        <taxon>ecological metagenomes</taxon>
    </lineage>
</organism>
<dbReference type="PANTHER" id="PTHR36302">
    <property type="entry name" value="BLR7088 PROTEIN"/>
    <property type="match status" value="1"/>
</dbReference>
<dbReference type="InterPro" id="IPR036182">
    <property type="entry name" value="PCuAC_sf"/>
</dbReference>
<dbReference type="SUPFAM" id="SSF110087">
    <property type="entry name" value="DR1885-like metal-binding protein"/>
    <property type="match status" value="1"/>
</dbReference>
<sequence length="147" mass="15757">MFAEFTLTAGLVALFAVAPAFAQDITIVDAYARSSSPMAKTGAAYLVIENHTDNDDRLLDVASPAAKRVELHTNVDNGQGVMSMQQMKEGLALPDGGTITMQRGGEHVMFMGLTGPFEQGATIPLTLTFEKAGEMEIDIPVDLERKP</sequence>